<comment type="caution">
    <text evidence="2">The sequence shown here is derived from an EMBL/GenBank/DDBJ whole genome shotgun (WGS) entry which is preliminary data.</text>
</comment>
<evidence type="ECO:0000313" key="2">
    <source>
        <dbReference type="EMBL" id="KAK3752692.1"/>
    </source>
</evidence>
<evidence type="ECO:0000313" key="3">
    <source>
        <dbReference type="Proteomes" id="UP001283361"/>
    </source>
</evidence>
<name>A0AAE1D230_9GAST</name>
<feature type="chain" id="PRO_5042191593" description="Secreted protein" evidence="1">
    <location>
        <begin position="26"/>
        <end position="80"/>
    </location>
</feature>
<evidence type="ECO:0000256" key="1">
    <source>
        <dbReference type="SAM" id="SignalP"/>
    </source>
</evidence>
<reference evidence="2" key="1">
    <citation type="journal article" date="2023" name="G3 (Bethesda)">
        <title>A reference genome for the long-term kleptoplast-retaining sea slug Elysia crispata morphotype clarki.</title>
        <authorList>
            <person name="Eastman K.E."/>
            <person name="Pendleton A.L."/>
            <person name="Shaikh M.A."/>
            <person name="Suttiyut T."/>
            <person name="Ogas R."/>
            <person name="Tomko P."/>
            <person name="Gavelis G."/>
            <person name="Widhalm J.R."/>
            <person name="Wisecaver J.H."/>
        </authorList>
    </citation>
    <scope>NUCLEOTIDE SEQUENCE</scope>
    <source>
        <strain evidence="2">ECLA1</strain>
    </source>
</reference>
<gene>
    <name evidence="2" type="ORF">RRG08_063546</name>
</gene>
<keyword evidence="1" id="KW-0732">Signal</keyword>
<accession>A0AAE1D230</accession>
<sequence length="80" mass="9330">MIKWVLLSWVMRCFLPLTPVRVTSTCPVRPFQLIEASGDKRQGQGCRTGHREPLAQEFKYEADCGHLSTQYQYIWKGRKT</sequence>
<feature type="signal peptide" evidence="1">
    <location>
        <begin position="1"/>
        <end position="25"/>
    </location>
</feature>
<organism evidence="2 3">
    <name type="scientific">Elysia crispata</name>
    <name type="common">lettuce slug</name>
    <dbReference type="NCBI Taxonomy" id="231223"/>
    <lineage>
        <taxon>Eukaryota</taxon>
        <taxon>Metazoa</taxon>
        <taxon>Spiralia</taxon>
        <taxon>Lophotrochozoa</taxon>
        <taxon>Mollusca</taxon>
        <taxon>Gastropoda</taxon>
        <taxon>Heterobranchia</taxon>
        <taxon>Euthyneura</taxon>
        <taxon>Panpulmonata</taxon>
        <taxon>Sacoglossa</taxon>
        <taxon>Placobranchoidea</taxon>
        <taxon>Plakobranchidae</taxon>
        <taxon>Elysia</taxon>
    </lineage>
</organism>
<evidence type="ECO:0008006" key="4">
    <source>
        <dbReference type="Google" id="ProtNLM"/>
    </source>
</evidence>
<protein>
    <recommendedName>
        <fullName evidence="4">Secreted protein</fullName>
    </recommendedName>
</protein>
<dbReference type="AlphaFoldDB" id="A0AAE1D230"/>
<keyword evidence="3" id="KW-1185">Reference proteome</keyword>
<dbReference type="Proteomes" id="UP001283361">
    <property type="component" value="Unassembled WGS sequence"/>
</dbReference>
<proteinExistence type="predicted"/>
<dbReference type="EMBL" id="JAWDGP010005743">
    <property type="protein sequence ID" value="KAK3752692.1"/>
    <property type="molecule type" value="Genomic_DNA"/>
</dbReference>